<protein>
    <recommendedName>
        <fullName evidence="7">Chitin-binding type-2 domain-containing protein</fullName>
    </recommendedName>
</protein>
<evidence type="ECO:0000313" key="9">
    <source>
        <dbReference type="Proteomes" id="UP001497623"/>
    </source>
</evidence>
<keyword evidence="9" id="KW-1185">Reference proteome</keyword>
<feature type="transmembrane region" description="Helical" evidence="6">
    <location>
        <begin position="12"/>
        <end position="33"/>
    </location>
</feature>
<dbReference type="PROSITE" id="PS50940">
    <property type="entry name" value="CHIT_BIND_II"/>
    <property type="match status" value="3"/>
</dbReference>
<proteinExistence type="predicted"/>
<evidence type="ECO:0000256" key="6">
    <source>
        <dbReference type="SAM" id="Phobius"/>
    </source>
</evidence>
<dbReference type="GO" id="GO:0008061">
    <property type="term" value="F:chitin binding"/>
    <property type="evidence" value="ECO:0007669"/>
    <property type="project" value="UniProtKB-KW"/>
</dbReference>
<feature type="domain" description="Chitin-binding type-2" evidence="7">
    <location>
        <begin position="165"/>
        <end position="234"/>
    </location>
</feature>
<dbReference type="Gene3D" id="2.170.140.10">
    <property type="entry name" value="Chitin binding domain"/>
    <property type="match status" value="3"/>
</dbReference>
<dbReference type="AlphaFoldDB" id="A0AAV2RAH0"/>
<dbReference type="InterPro" id="IPR051940">
    <property type="entry name" value="Chitin_bind-dev_reg"/>
</dbReference>
<keyword evidence="1" id="KW-0147">Chitin-binding</keyword>
<evidence type="ECO:0000256" key="3">
    <source>
        <dbReference type="ARBA" id="ARBA00022737"/>
    </source>
</evidence>
<reference evidence="8 9" key="1">
    <citation type="submission" date="2024-05" db="EMBL/GenBank/DDBJ databases">
        <authorList>
            <person name="Wallberg A."/>
        </authorList>
    </citation>
    <scope>NUCLEOTIDE SEQUENCE [LARGE SCALE GENOMIC DNA]</scope>
</reference>
<dbReference type="PANTHER" id="PTHR23301">
    <property type="entry name" value="CHITIN BINDING PERITROPHIN-A"/>
    <property type="match status" value="1"/>
</dbReference>
<accession>A0AAV2RAH0</accession>
<keyword evidence="4" id="KW-1015">Disulfide bond</keyword>
<organism evidence="8 9">
    <name type="scientific">Meganyctiphanes norvegica</name>
    <name type="common">Northern krill</name>
    <name type="synonym">Thysanopoda norvegica</name>
    <dbReference type="NCBI Taxonomy" id="48144"/>
    <lineage>
        <taxon>Eukaryota</taxon>
        <taxon>Metazoa</taxon>
        <taxon>Ecdysozoa</taxon>
        <taxon>Arthropoda</taxon>
        <taxon>Crustacea</taxon>
        <taxon>Multicrustacea</taxon>
        <taxon>Malacostraca</taxon>
        <taxon>Eumalacostraca</taxon>
        <taxon>Eucarida</taxon>
        <taxon>Euphausiacea</taxon>
        <taxon>Euphausiidae</taxon>
        <taxon>Meganyctiphanes</taxon>
    </lineage>
</organism>
<feature type="domain" description="Chitin-binding type-2" evidence="7">
    <location>
        <begin position="32"/>
        <end position="90"/>
    </location>
</feature>
<dbReference type="EMBL" id="CAXKWB010019423">
    <property type="protein sequence ID" value="CAL4121880.1"/>
    <property type="molecule type" value="Genomic_DNA"/>
</dbReference>
<evidence type="ECO:0000256" key="5">
    <source>
        <dbReference type="ARBA" id="ARBA00023180"/>
    </source>
</evidence>
<keyword evidence="2" id="KW-0732">Signal</keyword>
<keyword evidence="3" id="KW-0677">Repeat</keyword>
<dbReference type="SUPFAM" id="SSF57625">
    <property type="entry name" value="Invertebrate chitin-binding proteins"/>
    <property type="match status" value="3"/>
</dbReference>
<dbReference type="SMART" id="SM00494">
    <property type="entry name" value="ChtBD2"/>
    <property type="match status" value="3"/>
</dbReference>
<feature type="domain" description="Chitin-binding type-2" evidence="7">
    <location>
        <begin position="98"/>
        <end position="158"/>
    </location>
</feature>
<keyword evidence="6" id="KW-0472">Membrane</keyword>
<feature type="non-terminal residue" evidence="8">
    <location>
        <position position="1"/>
    </location>
</feature>
<evidence type="ECO:0000313" key="8">
    <source>
        <dbReference type="EMBL" id="CAL4121880.1"/>
    </source>
</evidence>
<dbReference type="PANTHER" id="PTHR23301:SF106">
    <property type="entry name" value="CHITIN-BINDING TYPE-2 DOMAIN-CONTAINING PROTEIN-RELATED"/>
    <property type="match status" value="1"/>
</dbReference>
<evidence type="ECO:0000256" key="1">
    <source>
        <dbReference type="ARBA" id="ARBA00022669"/>
    </source>
</evidence>
<evidence type="ECO:0000256" key="2">
    <source>
        <dbReference type="ARBA" id="ARBA00022729"/>
    </source>
</evidence>
<keyword evidence="6" id="KW-1133">Transmembrane helix</keyword>
<keyword evidence="5" id="KW-0325">Glycoprotein</keyword>
<keyword evidence="6" id="KW-0812">Transmembrane</keyword>
<evidence type="ECO:0000259" key="7">
    <source>
        <dbReference type="PROSITE" id="PS50940"/>
    </source>
</evidence>
<dbReference type="Proteomes" id="UP001497623">
    <property type="component" value="Unassembled WGS sequence"/>
</dbReference>
<name>A0AAV2RAH0_MEGNR</name>
<sequence>SSCEQATVGIRTIMLVLLIASVAVSGVLGQSSFQCPADGFYSDSAQCDKYYDCYNGQVTEKLCSDGLVFDYRQDASLERCEFPFLVPCDGLLQPAQPTGVCYRQNGLFEHEDPANCNQYYECTSGNPVKRDCFIGGVFDPLSGQCLWEASGARTGCGVVRETINGFQCPLEAQHNLEGRPDNVHKVYADLDDCRYFYTCHNGVKPVRNGCPIGTVFNDRTYICDAPENVPECATYYQI</sequence>
<gene>
    <name evidence="8" type="ORF">MNOR_LOCUS22742</name>
</gene>
<dbReference type="Pfam" id="PF01607">
    <property type="entry name" value="CBM_14"/>
    <property type="match status" value="3"/>
</dbReference>
<comment type="caution">
    <text evidence="8">The sequence shown here is derived from an EMBL/GenBank/DDBJ whole genome shotgun (WGS) entry which is preliminary data.</text>
</comment>
<dbReference type="GO" id="GO:0005576">
    <property type="term" value="C:extracellular region"/>
    <property type="evidence" value="ECO:0007669"/>
    <property type="project" value="InterPro"/>
</dbReference>
<evidence type="ECO:0000256" key="4">
    <source>
        <dbReference type="ARBA" id="ARBA00023157"/>
    </source>
</evidence>
<dbReference type="InterPro" id="IPR002557">
    <property type="entry name" value="Chitin-bd_dom"/>
</dbReference>
<dbReference type="InterPro" id="IPR036508">
    <property type="entry name" value="Chitin-bd_dom_sf"/>
</dbReference>